<dbReference type="GO" id="GO:0004803">
    <property type="term" value="F:transposase activity"/>
    <property type="evidence" value="ECO:0007669"/>
    <property type="project" value="InterPro"/>
</dbReference>
<sequence>MPDTPTVEVIGGVDTHADTHTAAALDDLGRLLGTAPFPATAAGYMDLLAWLSQYGDVQAVGVEGTGSYGAGLARFLRLQGVDVVEVDRPNRKMRRRLGKSDPVDAEAAARAVLAGTATGIPKSRDGRVEAIRAVKTARRSAMKSRTAAINALISMIRSAPEPLRQQFAGLTRTRMVAVAAALRPGCDLTDPIAGTKIALRRLARRYQHLAQEIKDADFDLRLMIGQTAPELLEQPGVGTEVAAQLLVSAGDNRSGSATSDHWLPSAGSRPSPPAQAEQTGTDSTAAVTEERTSPCT</sequence>
<proteinExistence type="predicted"/>
<evidence type="ECO:0000313" key="3">
    <source>
        <dbReference type="EMBL" id="SCF19070.1"/>
    </source>
</evidence>
<dbReference type="InterPro" id="IPR047650">
    <property type="entry name" value="Transpos_IS110"/>
</dbReference>
<dbReference type="Pfam" id="PF01548">
    <property type="entry name" value="DEDD_Tnp_IS110"/>
    <property type="match status" value="1"/>
</dbReference>
<gene>
    <name evidence="3" type="ORF">GA0074695_4188</name>
</gene>
<dbReference type="EMBL" id="LT607411">
    <property type="protein sequence ID" value="SCF19070.1"/>
    <property type="molecule type" value="Genomic_DNA"/>
</dbReference>
<dbReference type="GO" id="GO:0003677">
    <property type="term" value="F:DNA binding"/>
    <property type="evidence" value="ECO:0007669"/>
    <property type="project" value="InterPro"/>
</dbReference>
<feature type="domain" description="Transposase IS110-like N-terminal" evidence="2">
    <location>
        <begin position="12"/>
        <end position="157"/>
    </location>
</feature>
<feature type="region of interest" description="Disordered" evidence="1">
    <location>
        <begin position="252"/>
        <end position="296"/>
    </location>
</feature>
<feature type="compositionally biased region" description="Polar residues" evidence="1">
    <location>
        <begin position="276"/>
        <end position="286"/>
    </location>
</feature>
<reference evidence="4" key="1">
    <citation type="submission" date="2016-06" db="EMBL/GenBank/DDBJ databases">
        <authorList>
            <person name="Varghese N."/>
            <person name="Submissions Spin"/>
        </authorList>
    </citation>
    <scope>NUCLEOTIDE SEQUENCE [LARGE SCALE GENOMIC DNA]</scope>
    <source>
        <strain evidence="4">DSM 43909</strain>
    </source>
</reference>
<protein>
    <submittedName>
        <fullName evidence="3">Transposase</fullName>
    </submittedName>
</protein>
<organism evidence="3 4">
    <name type="scientific">Micromonospora viridifaciens</name>
    <dbReference type="NCBI Taxonomy" id="1881"/>
    <lineage>
        <taxon>Bacteria</taxon>
        <taxon>Bacillati</taxon>
        <taxon>Actinomycetota</taxon>
        <taxon>Actinomycetes</taxon>
        <taxon>Micromonosporales</taxon>
        <taxon>Micromonosporaceae</taxon>
        <taxon>Micromonospora</taxon>
    </lineage>
</organism>
<dbReference type="AlphaFoldDB" id="A0A1C4YEH1"/>
<evidence type="ECO:0000313" key="4">
    <source>
        <dbReference type="Proteomes" id="UP000198242"/>
    </source>
</evidence>
<evidence type="ECO:0000256" key="1">
    <source>
        <dbReference type="SAM" id="MobiDB-lite"/>
    </source>
</evidence>
<evidence type="ECO:0000259" key="2">
    <source>
        <dbReference type="Pfam" id="PF01548"/>
    </source>
</evidence>
<keyword evidence="4" id="KW-1185">Reference proteome</keyword>
<dbReference type="PANTHER" id="PTHR33055">
    <property type="entry name" value="TRANSPOSASE FOR INSERTION SEQUENCE ELEMENT IS1111A"/>
    <property type="match status" value="1"/>
</dbReference>
<dbReference type="InterPro" id="IPR002525">
    <property type="entry name" value="Transp_IS110-like_N"/>
</dbReference>
<dbReference type="GO" id="GO:0006313">
    <property type="term" value="P:DNA transposition"/>
    <property type="evidence" value="ECO:0007669"/>
    <property type="project" value="InterPro"/>
</dbReference>
<dbReference type="PANTHER" id="PTHR33055:SF16">
    <property type="entry name" value="TRANSPOSASE FOR INSERTION SEQUENCE ELEMENT IS1547"/>
    <property type="match status" value="1"/>
</dbReference>
<dbReference type="Proteomes" id="UP000198242">
    <property type="component" value="Chromosome I"/>
</dbReference>
<name>A0A1C4YEH1_MICVI</name>
<accession>A0A1C4YEH1</accession>